<gene>
    <name evidence="1" type="ORF">FOE67_11715</name>
</gene>
<dbReference type="Proteomes" id="UP000530234">
    <property type="component" value="Unassembled WGS sequence"/>
</dbReference>
<sequence length="129" mass="13819">MRSRTNTSVAADLSEFLKDPRAYAQAHVSSPKPTLVSTALDDDCGGYASNDRHIYRIQVSGWHKFAAPPTKSKIKTKPTVYANSTSLETATAAVIGPIGPTEEMDFIGDIPLAAITGCRRPGESGFSDF</sequence>
<protein>
    <submittedName>
        <fullName evidence="1">Uncharacterized protein</fullName>
    </submittedName>
</protein>
<keyword evidence="2" id="KW-1185">Reference proteome</keyword>
<comment type="caution">
    <text evidence="1">The sequence shown here is derived from an EMBL/GenBank/DDBJ whole genome shotgun (WGS) entry which is preliminary data.</text>
</comment>
<dbReference type="RefSeq" id="WP_182663358.1">
    <property type="nucleotide sequence ID" value="NZ_VKHS01000231.1"/>
</dbReference>
<dbReference type="AlphaFoldDB" id="A0A7W3T3B6"/>
<dbReference type="EMBL" id="VKHS01000231">
    <property type="protein sequence ID" value="MBB0230162.1"/>
    <property type="molecule type" value="Genomic_DNA"/>
</dbReference>
<organism evidence="1 2">
    <name type="scientific">Streptomyces calidiresistens</name>
    <dbReference type="NCBI Taxonomy" id="1485586"/>
    <lineage>
        <taxon>Bacteria</taxon>
        <taxon>Bacillati</taxon>
        <taxon>Actinomycetota</taxon>
        <taxon>Actinomycetes</taxon>
        <taxon>Kitasatosporales</taxon>
        <taxon>Streptomycetaceae</taxon>
        <taxon>Streptomyces</taxon>
    </lineage>
</organism>
<evidence type="ECO:0000313" key="1">
    <source>
        <dbReference type="EMBL" id="MBB0230162.1"/>
    </source>
</evidence>
<name>A0A7W3T3B6_9ACTN</name>
<evidence type="ECO:0000313" key="2">
    <source>
        <dbReference type="Proteomes" id="UP000530234"/>
    </source>
</evidence>
<reference evidence="2" key="1">
    <citation type="submission" date="2019-10" db="EMBL/GenBank/DDBJ databases">
        <title>Streptomyces sp. nov., a novel actinobacterium isolated from alkaline environment.</title>
        <authorList>
            <person name="Golinska P."/>
        </authorList>
    </citation>
    <scope>NUCLEOTIDE SEQUENCE [LARGE SCALE GENOMIC DNA]</scope>
    <source>
        <strain evidence="2">DSM 42108</strain>
    </source>
</reference>
<proteinExistence type="predicted"/>
<accession>A0A7W3T3B6</accession>